<organism evidence="1 2">
    <name type="scientific">Cucurbita argyrosperma subsp. sororia</name>
    <dbReference type="NCBI Taxonomy" id="37648"/>
    <lineage>
        <taxon>Eukaryota</taxon>
        <taxon>Viridiplantae</taxon>
        <taxon>Streptophyta</taxon>
        <taxon>Embryophyta</taxon>
        <taxon>Tracheophyta</taxon>
        <taxon>Spermatophyta</taxon>
        <taxon>Magnoliopsida</taxon>
        <taxon>eudicotyledons</taxon>
        <taxon>Gunneridae</taxon>
        <taxon>Pentapetalae</taxon>
        <taxon>rosids</taxon>
        <taxon>fabids</taxon>
        <taxon>Cucurbitales</taxon>
        <taxon>Cucurbitaceae</taxon>
        <taxon>Cucurbiteae</taxon>
        <taxon>Cucurbita</taxon>
    </lineage>
</organism>
<sequence>MASMLQKLVRKSPPTRLIAALGTQTSQNPLKPYILHQPLDFDKKPDRHCDSNLNSVSTSNPSHFSLFYPSFPFGFCLPQISSSGMLPFEPDFVEQDDSRKLWADSTDLVALFAVDQDGADGTSEVRKSSFSTPSSTNRYVCVFA</sequence>
<dbReference type="Proteomes" id="UP000685013">
    <property type="component" value="Chromosome 14"/>
</dbReference>
<name>A0AAV6MH82_9ROSI</name>
<dbReference type="AlphaFoldDB" id="A0AAV6MH82"/>
<gene>
    <name evidence="1" type="ORF">SDJN03_21078</name>
</gene>
<accession>A0AAV6MH82</accession>
<protein>
    <submittedName>
        <fullName evidence="1">Uncharacterized protein</fullName>
    </submittedName>
</protein>
<keyword evidence="2" id="KW-1185">Reference proteome</keyword>
<reference evidence="1 2" key="1">
    <citation type="journal article" date="2021" name="Hortic Res">
        <title>The domestication of Cucurbita argyrosperma as revealed by the genome of its wild relative.</title>
        <authorList>
            <person name="Barrera-Redondo J."/>
            <person name="Sanchez-de la Vega G."/>
            <person name="Aguirre-Liguori J.A."/>
            <person name="Castellanos-Morales G."/>
            <person name="Gutierrez-Guerrero Y.T."/>
            <person name="Aguirre-Dugua X."/>
            <person name="Aguirre-Planter E."/>
            <person name="Tenaillon M.I."/>
            <person name="Lira-Saade R."/>
            <person name="Eguiarte L.E."/>
        </authorList>
    </citation>
    <scope>NUCLEOTIDE SEQUENCE [LARGE SCALE GENOMIC DNA]</scope>
    <source>
        <strain evidence="1">JBR-2021</strain>
    </source>
</reference>
<proteinExistence type="predicted"/>
<evidence type="ECO:0000313" key="1">
    <source>
        <dbReference type="EMBL" id="KAG6581076.1"/>
    </source>
</evidence>
<feature type="non-terminal residue" evidence="1">
    <location>
        <position position="1"/>
    </location>
</feature>
<evidence type="ECO:0000313" key="2">
    <source>
        <dbReference type="Proteomes" id="UP000685013"/>
    </source>
</evidence>
<dbReference type="EMBL" id="JAGKQH010000014">
    <property type="protein sequence ID" value="KAG6581076.1"/>
    <property type="molecule type" value="Genomic_DNA"/>
</dbReference>
<comment type="caution">
    <text evidence="1">The sequence shown here is derived from an EMBL/GenBank/DDBJ whole genome shotgun (WGS) entry which is preliminary data.</text>
</comment>